<keyword evidence="5" id="KW-1185">Reference proteome</keyword>
<evidence type="ECO:0000259" key="3">
    <source>
        <dbReference type="PROSITE" id="PS50048"/>
    </source>
</evidence>
<feature type="compositionally biased region" description="Basic and acidic residues" evidence="2">
    <location>
        <begin position="102"/>
        <end position="116"/>
    </location>
</feature>
<proteinExistence type="predicted"/>
<organism evidence="4 5">
    <name type="scientific">Trichoderma cornu-damae</name>
    <dbReference type="NCBI Taxonomy" id="654480"/>
    <lineage>
        <taxon>Eukaryota</taxon>
        <taxon>Fungi</taxon>
        <taxon>Dikarya</taxon>
        <taxon>Ascomycota</taxon>
        <taxon>Pezizomycotina</taxon>
        <taxon>Sordariomycetes</taxon>
        <taxon>Hypocreomycetidae</taxon>
        <taxon>Hypocreales</taxon>
        <taxon>Hypocreaceae</taxon>
        <taxon>Trichoderma</taxon>
    </lineage>
</organism>
<feature type="compositionally biased region" description="Low complexity" evidence="2">
    <location>
        <begin position="190"/>
        <end position="209"/>
    </location>
</feature>
<dbReference type="AlphaFoldDB" id="A0A9P8QTF3"/>
<dbReference type="OrthoDB" id="2328572at2759"/>
<name>A0A9P8QTF3_9HYPO</name>
<feature type="compositionally biased region" description="Polar residues" evidence="2">
    <location>
        <begin position="163"/>
        <end position="172"/>
    </location>
</feature>
<keyword evidence="1" id="KW-0539">Nucleus</keyword>
<dbReference type="Gene3D" id="4.10.240.10">
    <property type="entry name" value="Zn(2)-C6 fungal-type DNA-binding domain"/>
    <property type="match status" value="1"/>
</dbReference>
<dbReference type="SUPFAM" id="SSF57701">
    <property type="entry name" value="Zn2/Cys6 DNA-binding domain"/>
    <property type="match status" value="1"/>
</dbReference>
<dbReference type="InterPro" id="IPR036864">
    <property type="entry name" value="Zn2-C6_fun-type_DNA-bd_sf"/>
</dbReference>
<evidence type="ECO:0000313" key="5">
    <source>
        <dbReference type="Proteomes" id="UP000827724"/>
    </source>
</evidence>
<dbReference type="GO" id="GO:0000981">
    <property type="term" value="F:DNA-binding transcription factor activity, RNA polymerase II-specific"/>
    <property type="evidence" value="ECO:0007669"/>
    <property type="project" value="InterPro"/>
</dbReference>
<evidence type="ECO:0000256" key="1">
    <source>
        <dbReference type="ARBA" id="ARBA00023242"/>
    </source>
</evidence>
<gene>
    <name evidence="4" type="ORF">Trco_004530</name>
</gene>
<feature type="compositionally biased region" description="Basic residues" evidence="2">
    <location>
        <begin position="67"/>
        <end position="76"/>
    </location>
</feature>
<dbReference type="CDD" id="cd00067">
    <property type="entry name" value="GAL4"/>
    <property type="match status" value="1"/>
</dbReference>
<dbReference type="InterPro" id="IPR001138">
    <property type="entry name" value="Zn2Cys6_DnaBD"/>
</dbReference>
<evidence type="ECO:0000256" key="2">
    <source>
        <dbReference type="SAM" id="MobiDB-lite"/>
    </source>
</evidence>
<dbReference type="GO" id="GO:0008270">
    <property type="term" value="F:zinc ion binding"/>
    <property type="evidence" value="ECO:0007669"/>
    <property type="project" value="InterPro"/>
</dbReference>
<feature type="domain" description="Zn(2)-C6 fungal-type" evidence="3">
    <location>
        <begin position="33"/>
        <end position="63"/>
    </location>
</feature>
<sequence>MFNTFKYDPETKSVQELRRASDPISARSSQHQACNNCHAKKLKCSGEKSGCERCVAGQLFCEYTRSSSRRGGRKSSGRNSTDSRGGSELAGSGGGTKPKSPSPRDDEYGDALDRLDPSMLGPDDGFDLRSLSLESGGDAMGSDVTGHGGGAYHGQQQHGAGGSWQQMPSQGQYGDPSGHSYMGASGPNGQGYDVGDYYGDYEGYTQYQDHQNDPRYWDGQQQ</sequence>
<dbReference type="Proteomes" id="UP000827724">
    <property type="component" value="Unassembled WGS sequence"/>
</dbReference>
<comment type="caution">
    <text evidence="4">The sequence shown here is derived from an EMBL/GenBank/DDBJ whole genome shotgun (WGS) entry which is preliminary data.</text>
</comment>
<dbReference type="InterPro" id="IPR050797">
    <property type="entry name" value="Carb_Metab_Trans_Reg"/>
</dbReference>
<dbReference type="SMART" id="SM00066">
    <property type="entry name" value="GAL4"/>
    <property type="match status" value="1"/>
</dbReference>
<evidence type="ECO:0000313" key="4">
    <source>
        <dbReference type="EMBL" id="KAH6608217.1"/>
    </source>
</evidence>
<reference evidence="4" key="1">
    <citation type="submission" date="2021-08" db="EMBL/GenBank/DDBJ databases">
        <title>Chromosome-Level Trichoderma cornu-damae using Hi-C Data.</title>
        <authorList>
            <person name="Kim C.S."/>
        </authorList>
    </citation>
    <scope>NUCLEOTIDE SEQUENCE</scope>
    <source>
        <strain evidence="4">KA19-0412C</strain>
    </source>
</reference>
<accession>A0A9P8QTF3</accession>
<dbReference type="PROSITE" id="PS00463">
    <property type="entry name" value="ZN2_CY6_FUNGAL_1"/>
    <property type="match status" value="1"/>
</dbReference>
<dbReference type="PANTHER" id="PTHR31668">
    <property type="entry name" value="GLUCOSE TRANSPORT TRANSCRIPTION REGULATOR RGT1-RELATED-RELATED"/>
    <property type="match status" value="1"/>
</dbReference>
<protein>
    <recommendedName>
        <fullName evidence="3">Zn(2)-C6 fungal-type domain-containing protein</fullName>
    </recommendedName>
</protein>
<dbReference type="Pfam" id="PF00172">
    <property type="entry name" value="Zn_clus"/>
    <property type="match status" value="1"/>
</dbReference>
<feature type="compositionally biased region" description="Basic and acidic residues" evidence="2">
    <location>
        <begin position="7"/>
        <end position="21"/>
    </location>
</feature>
<feature type="region of interest" description="Disordered" evidence="2">
    <location>
        <begin position="65"/>
        <end position="222"/>
    </location>
</feature>
<feature type="region of interest" description="Disordered" evidence="2">
    <location>
        <begin position="1"/>
        <end position="31"/>
    </location>
</feature>
<dbReference type="PROSITE" id="PS50048">
    <property type="entry name" value="ZN2_CY6_FUNGAL_2"/>
    <property type="match status" value="1"/>
</dbReference>
<dbReference type="EMBL" id="JAIWOZ010000003">
    <property type="protein sequence ID" value="KAH6608217.1"/>
    <property type="molecule type" value="Genomic_DNA"/>
</dbReference>